<dbReference type="GO" id="GO:0003723">
    <property type="term" value="F:RNA binding"/>
    <property type="evidence" value="ECO:0007669"/>
    <property type="project" value="TreeGrafter"/>
</dbReference>
<feature type="transmembrane region" description="Helical" evidence="2">
    <location>
        <begin position="765"/>
        <end position="783"/>
    </location>
</feature>
<gene>
    <name evidence="4" type="ORF">DGAL_LOCUS2112</name>
</gene>
<dbReference type="GO" id="GO:0005737">
    <property type="term" value="C:cytoplasm"/>
    <property type="evidence" value="ECO:0007669"/>
    <property type="project" value="TreeGrafter"/>
</dbReference>
<dbReference type="PANTHER" id="PTHR22922:SF19">
    <property type="entry name" value="CAPRIN HOMOLOG"/>
    <property type="match status" value="1"/>
</dbReference>
<reference evidence="4" key="1">
    <citation type="submission" date="2021-11" db="EMBL/GenBank/DDBJ databases">
        <authorList>
            <person name="Schell T."/>
        </authorList>
    </citation>
    <scope>NUCLEOTIDE SEQUENCE</scope>
    <source>
        <strain evidence="4">M5</strain>
    </source>
</reference>
<dbReference type="InterPro" id="IPR022048">
    <property type="entry name" value="Envelope_fusion-like"/>
</dbReference>
<keyword evidence="2" id="KW-0812">Transmembrane</keyword>
<accession>A0A8J2RHY2</accession>
<evidence type="ECO:0000313" key="4">
    <source>
        <dbReference type="EMBL" id="CAH0099948.1"/>
    </source>
</evidence>
<keyword evidence="5" id="KW-1185">Reference proteome</keyword>
<name>A0A8J2RHY2_9CRUS</name>
<evidence type="ECO:0000313" key="5">
    <source>
        <dbReference type="Proteomes" id="UP000789390"/>
    </source>
</evidence>
<feature type="region of interest" description="Disordered" evidence="1">
    <location>
        <begin position="100"/>
        <end position="177"/>
    </location>
</feature>
<protein>
    <recommendedName>
        <fullName evidence="3">Integrase p58-like C-terminal domain-containing protein</fullName>
    </recommendedName>
</protein>
<organism evidence="4 5">
    <name type="scientific">Daphnia galeata</name>
    <dbReference type="NCBI Taxonomy" id="27404"/>
    <lineage>
        <taxon>Eukaryota</taxon>
        <taxon>Metazoa</taxon>
        <taxon>Ecdysozoa</taxon>
        <taxon>Arthropoda</taxon>
        <taxon>Crustacea</taxon>
        <taxon>Branchiopoda</taxon>
        <taxon>Diplostraca</taxon>
        <taxon>Cladocera</taxon>
        <taxon>Anomopoda</taxon>
        <taxon>Daphniidae</taxon>
        <taxon>Daphnia</taxon>
    </lineage>
</organism>
<dbReference type="PANTHER" id="PTHR22922">
    <property type="entry name" value="GPI-ANCHORED PROTEIN P137"/>
    <property type="match status" value="1"/>
</dbReference>
<feature type="compositionally biased region" description="Basic and acidic residues" evidence="1">
    <location>
        <begin position="114"/>
        <end position="123"/>
    </location>
</feature>
<dbReference type="AlphaFoldDB" id="A0A8J2RHY2"/>
<evidence type="ECO:0000256" key="1">
    <source>
        <dbReference type="SAM" id="MobiDB-lite"/>
    </source>
</evidence>
<dbReference type="OrthoDB" id="6624493at2759"/>
<proteinExistence type="predicted"/>
<dbReference type="InterPro" id="IPR054465">
    <property type="entry name" value="Integrase_p58-like_C"/>
</dbReference>
<keyword evidence="2" id="KW-0472">Membrane</keyword>
<dbReference type="Pfam" id="PF22938">
    <property type="entry name" value="Integrase_p58_C"/>
    <property type="match status" value="1"/>
</dbReference>
<evidence type="ECO:0000259" key="3">
    <source>
        <dbReference type="Pfam" id="PF22938"/>
    </source>
</evidence>
<feature type="domain" description="Integrase p58-like C-terminal" evidence="3">
    <location>
        <begin position="64"/>
        <end position="96"/>
    </location>
</feature>
<dbReference type="InterPro" id="IPR028816">
    <property type="entry name" value="Caprin"/>
</dbReference>
<dbReference type="Pfam" id="PF12259">
    <property type="entry name" value="Baculo_F"/>
    <property type="match status" value="1"/>
</dbReference>
<dbReference type="Proteomes" id="UP000789390">
    <property type="component" value="Unassembled WGS sequence"/>
</dbReference>
<sequence>MAKRLELAREEVSIRLGRVQEKQKERYDMGHQVAKEFQPGEEVLVYKPIRKVGRAEKLLHHWHGPYVVQRKTASLNYEVKQKDKRKTEIVHVGKMKTFLGSEREEVSNEEGAEEEGKAEERPGQRKRGKGGRQGKRVQFNIPEEVHGEHEIDHDGEGPQQDKDQLRRSTRARRAPDRYSPEVGLAVAVLLLGFCGSILGVRASEGVEQSAFVRDGVIFKSRGGVYFSDSEWVVGTDVSWQPVEESLRMLHKWFGEMMKQNLRGDEAKLGERLRIQLHDRAKEGQERLDILRERYRTLREAVGEPEQRSKRGLMDVGGSTLQWLFGVATDRDLETLSKQLQTLGRETTGIVHAMSQQATMVNETWRELGEHAIIMRQLEKAHGALEKEVNRWKLNILEKVEALERQSTVALRIEDAFRSAQQTMDWVASKLEDLSVGLALLMVGNLPPELFPPTQLRAVLKEIRMSLQAGWDLTPSLQKGDLWRIYQEARVVSAATQSGVRLFIHLPIIEVTKSFELFKIFVLPVFSAAGNFGLHYAPLPEFLVVGEDRQIFMELTEAEVRSCQGRAGSVCPPSKAIYRKNLKKTCAMALFLQDPAKEKEECDKIMVEWRGPEALYLGHRRWAISLDRPKSLVMSCLDQAGARKLPKAELPAIGIVEIPAGCAIQTDEWILQTSRRISSFSARNDSALIPQLRGVNWALAAVNDSTKLTEKLKDSSLHAAVESSWARIAGGAARASSFGKTIRALEEEDRARQQNATSPQAYPYELWGGVGVVLVFAVGFAFFYRVGGRKNVVGLAELKRRVSALEEVVWGEAVERRERPAVSHADLKRLHDRLTTHEQICREAMSRLEAAVEILP</sequence>
<comment type="caution">
    <text evidence="4">The sequence shown here is derived from an EMBL/GenBank/DDBJ whole genome shotgun (WGS) entry which is preliminary data.</text>
</comment>
<dbReference type="EMBL" id="CAKKLH010000027">
    <property type="protein sequence ID" value="CAH0099948.1"/>
    <property type="molecule type" value="Genomic_DNA"/>
</dbReference>
<keyword evidence="2" id="KW-1133">Transmembrane helix</keyword>
<feature type="compositionally biased region" description="Basic and acidic residues" evidence="1">
    <location>
        <begin position="143"/>
        <end position="166"/>
    </location>
</feature>
<evidence type="ECO:0000256" key="2">
    <source>
        <dbReference type="SAM" id="Phobius"/>
    </source>
</evidence>
<feature type="compositionally biased region" description="Basic residues" evidence="1">
    <location>
        <begin position="124"/>
        <end position="135"/>
    </location>
</feature>